<keyword evidence="3" id="KW-1185">Reference proteome</keyword>
<sequence>MRDSEKAAWRFLGFAALFVVVAVGVLVLGTALFPGQGWVPGLVGAGSVGVLVVISRRGRRDGDSVL</sequence>
<proteinExistence type="predicted"/>
<dbReference type="EMBL" id="LT629695">
    <property type="protein sequence ID" value="SDH13612.1"/>
    <property type="molecule type" value="Genomic_DNA"/>
</dbReference>
<accession>A0A1G7ZY77</accession>
<dbReference type="RefSeq" id="WP_092501603.1">
    <property type="nucleotide sequence ID" value="NZ_LT629695.1"/>
</dbReference>
<name>A0A1G7ZY77_9MICO</name>
<keyword evidence="1" id="KW-0812">Transmembrane</keyword>
<organism evidence="2 3">
    <name type="scientific">Agrococcus jejuensis</name>
    <dbReference type="NCBI Taxonomy" id="399736"/>
    <lineage>
        <taxon>Bacteria</taxon>
        <taxon>Bacillati</taxon>
        <taxon>Actinomycetota</taxon>
        <taxon>Actinomycetes</taxon>
        <taxon>Micrococcales</taxon>
        <taxon>Microbacteriaceae</taxon>
        <taxon>Agrococcus</taxon>
    </lineage>
</organism>
<keyword evidence="1" id="KW-1133">Transmembrane helix</keyword>
<keyword evidence="1" id="KW-0472">Membrane</keyword>
<feature type="transmembrane region" description="Helical" evidence="1">
    <location>
        <begin position="12"/>
        <end position="32"/>
    </location>
</feature>
<dbReference type="AlphaFoldDB" id="A0A1G7ZY77"/>
<dbReference type="STRING" id="399736.SAMN04489720_0167"/>
<dbReference type="Proteomes" id="UP000198822">
    <property type="component" value="Chromosome I"/>
</dbReference>
<gene>
    <name evidence="2" type="ORF">SAMN04489720_0167</name>
</gene>
<reference evidence="3" key="1">
    <citation type="submission" date="2016-10" db="EMBL/GenBank/DDBJ databases">
        <authorList>
            <person name="Varghese N."/>
            <person name="Submissions S."/>
        </authorList>
    </citation>
    <scope>NUCLEOTIDE SEQUENCE [LARGE SCALE GENOMIC DNA]</scope>
    <source>
        <strain evidence="3">DSM 22002</strain>
    </source>
</reference>
<evidence type="ECO:0000256" key="1">
    <source>
        <dbReference type="SAM" id="Phobius"/>
    </source>
</evidence>
<evidence type="ECO:0000313" key="3">
    <source>
        <dbReference type="Proteomes" id="UP000198822"/>
    </source>
</evidence>
<feature type="transmembrane region" description="Helical" evidence="1">
    <location>
        <begin position="38"/>
        <end position="54"/>
    </location>
</feature>
<evidence type="ECO:0000313" key="2">
    <source>
        <dbReference type="EMBL" id="SDH13612.1"/>
    </source>
</evidence>
<protein>
    <submittedName>
        <fullName evidence="2">Uncharacterized protein</fullName>
    </submittedName>
</protein>